<feature type="region of interest" description="Disordered" evidence="2">
    <location>
        <begin position="771"/>
        <end position="790"/>
    </location>
</feature>
<dbReference type="EMBL" id="ML732163">
    <property type="protein sequence ID" value="KAB8077937.1"/>
    <property type="molecule type" value="Genomic_DNA"/>
</dbReference>
<sequence length="1130" mass="125356">MSIISKVQGALASLSNENILTLMNLNLDFSLYKVEAPAEFMALGNALSPRRREDAEEGLYHRIARRLAALFEQAIPSTPELLRAYGKRVSEISETPGINPKGSKEDGLFENMVGADGTSIWAAATSGSNALAMHLLACMLARMWRSDEATAIWVELVERRKQILKEGCDSLEPRNWASLLASQQEISRKELAHWDASARAWLNRADEARARQQTQLMLIVKNINIDVSSVRNTYENVMDAWTLALTTVNNLIKGMPQRGHDGAVLLGLASWHIYPALNVLTLGRDLIDLHDKLVPPGGILTLGLNAANPGPGDGVRWSLPLAHLRFYGEPVESTSIISKDGERLRMSDFLQVVLGSALAGWGFSSPRKAHPIIQILAEMWGFLNRGESLVEQDIISCSEKLTLLINEQMQEYDGDIIEAQEKARHKMLQEMIDGLKEQIDNGRAALQRLQDVLDERNPTWPILLANAAHEFCSADGVKKEQYEMLQALGTRQPEFLGNPPEEMRPVFGLTDFRMVSLISNSQEEQIELLRDLSKSLGLSNQLIIKYALADEFPGYLMTDSRICGLATATASKKRDHEGNILGEFHRWIAVEETIEAEGRGKLEDAWMSKRLQLELSETFSPTSQRISTSRTIYGPGFTWLNSQPNLDAQVSKAFSSLTPEDDAPGILFHLLIGDPDYVALYFAGDYPRHVGKDLESARALGLALAFKTDRASIARLLALLDHVTLPRDHPHSQAIRGVCAAAKVYQAIPTAKLSLRSISLPLHKASWIPHPEAPSGAKESRSDDGLSYEPDFDWSNENDTPYDSAPYNLPIIEQAGLHSEGCLLNLQLLNFSGGQARQRLTLPKDREGFWEQWRAPRMDRSCAFACIVYFESGSHNHDPEGYKSVMAVSCGDSIYAAASLFSDPYITGECFEIKRIIGNIGHPGIVLLVPPACPMVRPLNLCDPFSVKHAAFDGQVADKFPKTQLELSFTGYSESLRSEDRGACDSTVYVLEAQVRVYDSGSWVGDLDVLSALDSPNLKRPRCQCREQGAAHHADLQRTHSPDSEEDEAKARTWDDDMAFDFASIDRWEELLQPPPERVGVIRAHRNWLARLAAASLSVQKGYTTLVLPRKICWSCMGNIASAGQSFLIA</sequence>
<feature type="region of interest" description="Disordered" evidence="2">
    <location>
        <begin position="1031"/>
        <end position="1050"/>
    </location>
</feature>
<name>A0A5N5XCY3_9EURO</name>
<keyword evidence="4" id="KW-1185">Reference proteome</keyword>
<gene>
    <name evidence="3" type="ORF">BDV29DRAFT_167373</name>
</gene>
<evidence type="ECO:0000256" key="2">
    <source>
        <dbReference type="SAM" id="MobiDB-lite"/>
    </source>
</evidence>
<protein>
    <submittedName>
        <fullName evidence="3">Uncharacterized protein</fullName>
    </submittedName>
</protein>
<evidence type="ECO:0000256" key="1">
    <source>
        <dbReference type="SAM" id="Coils"/>
    </source>
</evidence>
<accession>A0A5N5XCY3</accession>
<feature type="coiled-coil region" evidence="1">
    <location>
        <begin position="418"/>
        <end position="452"/>
    </location>
</feature>
<reference evidence="3 4" key="1">
    <citation type="submission" date="2019-04" db="EMBL/GenBank/DDBJ databases">
        <title>Friends and foes A comparative genomics study of 23 Aspergillus species from section Flavi.</title>
        <authorList>
            <consortium name="DOE Joint Genome Institute"/>
            <person name="Kjaerbolling I."/>
            <person name="Vesth T."/>
            <person name="Frisvad J.C."/>
            <person name="Nybo J.L."/>
            <person name="Theobald S."/>
            <person name="Kildgaard S."/>
            <person name="Isbrandt T."/>
            <person name="Kuo A."/>
            <person name="Sato A."/>
            <person name="Lyhne E.K."/>
            <person name="Kogle M.E."/>
            <person name="Wiebenga A."/>
            <person name="Kun R.S."/>
            <person name="Lubbers R.J."/>
            <person name="Makela M.R."/>
            <person name="Barry K."/>
            <person name="Chovatia M."/>
            <person name="Clum A."/>
            <person name="Daum C."/>
            <person name="Haridas S."/>
            <person name="He G."/>
            <person name="LaButti K."/>
            <person name="Lipzen A."/>
            <person name="Mondo S."/>
            <person name="Riley R."/>
            <person name="Salamov A."/>
            <person name="Simmons B.A."/>
            <person name="Magnuson J.K."/>
            <person name="Henrissat B."/>
            <person name="Mortensen U.H."/>
            <person name="Larsen T.O."/>
            <person name="Devries R.P."/>
            <person name="Grigoriev I.V."/>
            <person name="Machida M."/>
            <person name="Baker S.E."/>
            <person name="Andersen M.R."/>
        </authorList>
    </citation>
    <scope>NUCLEOTIDE SEQUENCE [LARGE SCALE GENOMIC DNA]</scope>
    <source>
        <strain evidence="3 4">CBS 151.66</strain>
    </source>
</reference>
<dbReference type="OrthoDB" id="5354164at2759"/>
<evidence type="ECO:0000313" key="4">
    <source>
        <dbReference type="Proteomes" id="UP000326565"/>
    </source>
</evidence>
<dbReference type="AlphaFoldDB" id="A0A5N5XCY3"/>
<dbReference type="Proteomes" id="UP000326565">
    <property type="component" value="Unassembled WGS sequence"/>
</dbReference>
<proteinExistence type="predicted"/>
<evidence type="ECO:0000313" key="3">
    <source>
        <dbReference type="EMBL" id="KAB8077937.1"/>
    </source>
</evidence>
<organism evidence="3 4">
    <name type="scientific">Aspergillus leporis</name>
    <dbReference type="NCBI Taxonomy" id="41062"/>
    <lineage>
        <taxon>Eukaryota</taxon>
        <taxon>Fungi</taxon>
        <taxon>Dikarya</taxon>
        <taxon>Ascomycota</taxon>
        <taxon>Pezizomycotina</taxon>
        <taxon>Eurotiomycetes</taxon>
        <taxon>Eurotiomycetidae</taxon>
        <taxon>Eurotiales</taxon>
        <taxon>Aspergillaceae</taxon>
        <taxon>Aspergillus</taxon>
        <taxon>Aspergillus subgen. Circumdati</taxon>
    </lineage>
</organism>
<keyword evidence="1" id="KW-0175">Coiled coil</keyword>